<evidence type="ECO:0000256" key="6">
    <source>
        <dbReference type="ARBA" id="ARBA00023268"/>
    </source>
</evidence>
<evidence type="ECO:0000256" key="2">
    <source>
        <dbReference type="ARBA" id="ARBA00022670"/>
    </source>
</evidence>
<keyword evidence="9" id="KW-1133">Transmembrane helix</keyword>
<reference evidence="12 13" key="1">
    <citation type="submission" date="2023-07" db="EMBL/GenBank/DDBJ databases">
        <title>Protaetiibacter sp. nov WY-16 isolated from soil.</title>
        <authorList>
            <person name="Liu B."/>
            <person name="Wan Y."/>
        </authorList>
    </citation>
    <scope>NUCLEOTIDE SEQUENCE [LARGE SCALE GENOMIC DNA]</scope>
    <source>
        <strain evidence="12 13">WY-16</strain>
    </source>
</reference>
<comment type="catalytic activity">
    <reaction evidence="8">
        <text>[GlcNAc-(1-&gt;4)-Mur2Ac(oyl-L-Ala-gamma-D-Glu-L-Lys-D-Ala-D-Ala)](n)-di-trans,octa-cis-undecaprenyl diphosphate + beta-D-GlcNAc-(1-&gt;4)-Mur2Ac(oyl-L-Ala-gamma-D-Glu-L-Lys-D-Ala-D-Ala)-di-trans,octa-cis-undecaprenyl diphosphate = [GlcNAc-(1-&gt;4)-Mur2Ac(oyl-L-Ala-gamma-D-Glu-L-Lys-D-Ala-D-Ala)](n+1)-di-trans,octa-cis-undecaprenyl diphosphate + di-trans,octa-cis-undecaprenyl diphosphate + H(+)</text>
        <dbReference type="Rhea" id="RHEA:23708"/>
        <dbReference type="Rhea" id="RHEA-COMP:9602"/>
        <dbReference type="Rhea" id="RHEA-COMP:9603"/>
        <dbReference type="ChEBI" id="CHEBI:15378"/>
        <dbReference type="ChEBI" id="CHEBI:58405"/>
        <dbReference type="ChEBI" id="CHEBI:60033"/>
        <dbReference type="ChEBI" id="CHEBI:78435"/>
        <dbReference type="EC" id="2.4.99.28"/>
    </reaction>
</comment>
<sequence>MTKRPHYLLRPAERRHRPVLSALQGLLGLIAASVIGGLLVATAVAPGIALVGMAGASVANVFDELPEYLEIDRTHEANTIWGQSTAPGNVNGYAVIASVYEQNRHAVAFDEISPWVISAAVDGEDHRFFEHNGVDTQSVVRALVGNFRSQDVDSGASTITMQLVKNLFVQQALNEPSELLREQAYDEATEASFDRKLSEMKYAIGLEKRYTKQEILTAYLNISFFGDNTYGIEAAAQRYYSVPATQLTLPQAASLIAIVQYPGIRGLDDPENFEANQKRRDVILHAMYDEGSITHQELEEALATPVDASTVAPRDIGSGCVNGLEWARWFCDYVVKNVDSFEALGATEAERFTNWSYGGYDLYTTLDLDIQGPANALTTGWVPAGETAFALGGATVSVEVGTGRVLAMAVNKTFDDRSEGGGPGTGAVNYATDYDHGGSSGFQSGSTYKLFTLIAWLQAGKKLSAVVDGSARTVEQSKFRDTCPDSQGPWVGPYPFKNDSGGGGAMSVQSATAASVNGAFISMALQLDLCDIRRAAEALGVERADGEPLLTNPSGVLGTNEVTPISMAGAYAAIAAGGVACTPIVLDRVTGPEGDDLPGQKKQCHQAIDPAIAAQASIALQGVMTSGTGSSSNPDDGIPILGKTGTTDDAIQTWIVTSTTRVATAVWVGNSVGAYPLNKYEWSGVPGNLLRHQIMRALTGSIDAKYGGGALP</sequence>
<organism evidence="12 13">
    <name type="scientific">Antiquaquibacter soli</name>
    <dbReference type="NCBI Taxonomy" id="3064523"/>
    <lineage>
        <taxon>Bacteria</taxon>
        <taxon>Bacillati</taxon>
        <taxon>Actinomycetota</taxon>
        <taxon>Actinomycetes</taxon>
        <taxon>Micrococcales</taxon>
        <taxon>Microbacteriaceae</taxon>
        <taxon>Antiquaquibacter</taxon>
    </lineage>
</organism>
<keyword evidence="6" id="KW-0511">Multifunctional enzyme</keyword>
<dbReference type="Pfam" id="PF00912">
    <property type="entry name" value="Transgly"/>
    <property type="match status" value="1"/>
</dbReference>
<evidence type="ECO:0000256" key="4">
    <source>
        <dbReference type="ARBA" id="ARBA00022679"/>
    </source>
</evidence>
<accession>A0ABT9BW40</accession>
<evidence type="ECO:0000256" key="5">
    <source>
        <dbReference type="ARBA" id="ARBA00022801"/>
    </source>
</evidence>
<dbReference type="PANTHER" id="PTHR32282">
    <property type="entry name" value="BINDING PROTEIN TRANSPEPTIDASE, PUTATIVE-RELATED"/>
    <property type="match status" value="1"/>
</dbReference>
<protein>
    <submittedName>
        <fullName evidence="12">Transglycosylase domain-containing protein</fullName>
    </submittedName>
</protein>
<feature type="transmembrane region" description="Helical" evidence="9">
    <location>
        <begin position="21"/>
        <end position="44"/>
    </location>
</feature>
<comment type="caution">
    <text evidence="12">The sequence shown here is derived from an EMBL/GenBank/DDBJ whole genome shotgun (WGS) entry which is preliminary data.</text>
</comment>
<dbReference type="Gene3D" id="1.10.3810.10">
    <property type="entry name" value="Biosynthetic peptidoglycan transglycosylase-like"/>
    <property type="match status" value="1"/>
</dbReference>
<keyword evidence="2" id="KW-0645">Protease</keyword>
<evidence type="ECO:0000313" key="12">
    <source>
        <dbReference type="EMBL" id="MDO7883527.1"/>
    </source>
</evidence>
<dbReference type="SUPFAM" id="SSF53955">
    <property type="entry name" value="Lysozyme-like"/>
    <property type="match status" value="1"/>
</dbReference>
<evidence type="ECO:0000259" key="10">
    <source>
        <dbReference type="Pfam" id="PF00905"/>
    </source>
</evidence>
<evidence type="ECO:0000259" key="11">
    <source>
        <dbReference type="Pfam" id="PF00912"/>
    </source>
</evidence>
<feature type="domain" description="Glycosyl transferase family 51" evidence="11">
    <location>
        <begin position="96"/>
        <end position="287"/>
    </location>
</feature>
<evidence type="ECO:0000313" key="13">
    <source>
        <dbReference type="Proteomes" id="UP001241072"/>
    </source>
</evidence>
<dbReference type="Proteomes" id="UP001241072">
    <property type="component" value="Unassembled WGS sequence"/>
</dbReference>
<dbReference type="Pfam" id="PF00905">
    <property type="entry name" value="Transpeptidase"/>
    <property type="match status" value="1"/>
</dbReference>
<keyword evidence="5" id="KW-0378">Hydrolase</keyword>
<keyword evidence="13" id="KW-1185">Reference proteome</keyword>
<evidence type="ECO:0000256" key="8">
    <source>
        <dbReference type="ARBA" id="ARBA00049902"/>
    </source>
</evidence>
<keyword evidence="4" id="KW-0808">Transferase</keyword>
<dbReference type="InterPro" id="IPR001460">
    <property type="entry name" value="PCN-bd_Tpept"/>
</dbReference>
<evidence type="ECO:0000256" key="1">
    <source>
        <dbReference type="ARBA" id="ARBA00022645"/>
    </source>
</evidence>
<dbReference type="PANTHER" id="PTHR32282:SF33">
    <property type="entry name" value="PEPTIDOGLYCAN GLYCOSYLTRANSFERASE"/>
    <property type="match status" value="1"/>
</dbReference>
<evidence type="ECO:0000256" key="9">
    <source>
        <dbReference type="SAM" id="Phobius"/>
    </source>
</evidence>
<dbReference type="InterPro" id="IPR001264">
    <property type="entry name" value="Glyco_trans_51"/>
</dbReference>
<proteinExistence type="predicted"/>
<dbReference type="InterPro" id="IPR050396">
    <property type="entry name" value="Glycosyltr_51/Transpeptidase"/>
</dbReference>
<comment type="catalytic activity">
    <reaction evidence="7">
        <text>Preferential cleavage: (Ac)2-L-Lys-D-Ala-|-D-Ala. Also transpeptidation of peptidyl-alanyl moieties that are N-acyl substituents of D-alanine.</text>
        <dbReference type="EC" id="3.4.16.4"/>
    </reaction>
</comment>
<dbReference type="InterPro" id="IPR036950">
    <property type="entry name" value="PBP_transglycosylase"/>
</dbReference>
<dbReference type="InterPro" id="IPR012338">
    <property type="entry name" value="Beta-lactam/transpept-like"/>
</dbReference>
<dbReference type="SUPFAM" id="SSF56601">
    <property type="entry name" value="beta-lactamase/transpeptidase-like"/>
    <property type="match status" value="1"/>
</dbReference>
<dbReference type="Gene3D" id="3.40.710.10">
    <property type="entry name" value="DD-peptidase/beta-lactamase superfamily"/>
    <property type="match status" value="1"/>
</dbReference>
<evidence type="ECO:0000256" key="7">
    <source>
        <dbReference type="ARBA" id="ARBA00034000"/>
    </source>
</evidence>
<dbReference type="EMBL" id="JAUQUB010000006">
    <property type="protein sequence ID" value="MDO7883527.1"/>
    <property type="molecule type" value="Genomic_DNA"/>
</dbReference>
<keyword evidence="9" id="KW-0472">Membrane</keyword>
<evidence type="ECO:0000256" key="3">
    <source>
        <dbReference type="ARBA" id="ARBA00022676"/>
    </source>
</evidence>
<dbReference type="RefSeq" id="WP_305003953.1">
    <property type="nucleotide sequence ID" value="NZ_JAUQUB010000006.1"/>
</dbReference>
<keyword evidence="1" id="KW-0121">Carboxypeptidase</keyword>
<keyword evidence="9" id="KW-0812">Transmembrane</keyword>
<gene>
    <name evidence="12" type="ORF">Q5716_14940</name>
</gene>
<keyword evidence="3" id="KW-0328">Glycosyltransferase</keyword>
<dbReference type="InterPro" id="IPR023346">
    <property type="entry name" value="Lysozyme-like_dom_sf"/>
</dbReference>
<name>A0ABT9BW40_9MICO</name>
<feature type="domain" description="Penicillin-binding protein transpeptidase" evidence="10">
    <location>
        <begin position="393"/>
        <end position="648"/>
    </location>
</feature>